<protein>
    <submittedName>
        <fullName evidence="3">Uncharacterized protein</fullName>
    </submittedName>
</protein>
<evidence type="ECO:0000313" key="4">
    <source>
        <dbReference type="Proteomes" id="UP000065734"/>
    </source>
</evidence>
<keyword evidence="4" id="KW-1185">Reference proteome</keyword>
<dbReference type="KEGG" id="bvr:BVIR_2454"/>
<feature type="transmembrane region" description="Helical" evidence="1">
    <location>
        <begin position="145"/>
        <end position="163"/>
    </location>
</feature>
<gene>
    <name evidence="2" type="ORF">BV133_2253</name>
    <name evidence="3" type="ORF">BVIRIDIS_19000</name>
</gene>
<name>A0A0H5BHG3_BLAVI</name>
<dbReference type="EMBL" id="AP014854">
    <property type="protein sequence ID" value="BAR99846.1"/>
    <property type="molecule type" value="Genomic_DNA"/>
</dbReference>
<keyword evidence="1" id="KW-0472">Membrane</keyword>
<dbReference type="AlphaFoldDB" id="A0A0H5BHG3"/>
<sequence length="194" mass="20923">MTRPIVVAVVVYLAAVAALIGASAEQVRLLDPVPWYQMTMFWLAPETSFTRIGALVAAGRDADGLLYAAVVGISLGLLGGLALFGVSLALSSPARTRLLPQREALLFICLLVALVLTADPIISLARNLEQRGLMEPAGLNAMPGYWIATVVVTCGLFARYATLMAHDATAWSRTAWRRLRHSRPSAAHRHLPPR</sequence>
<accession>A0A0H5BHG3</accession>
<reference evidence="2" key="1">
    <citation type="journal article" date="2015" name="Genome Announc.">
        <title>Complete Genome Sequence of the Bacteriochlorophyll b-Producing Photosynthetic Bacterium Blastochloris viridis.</title>
        <authorList>
            <person name="Tsukatani Y."/>
            <person name="Hirose Y."/>
            <person name="Harada J."/>
            <person name="Misawa N."/>
            <person name="Mori K."/>
            <person name="Inoue K."/>
            <person name="Tamiaki H."/>
        </authorList>
    </citation>
    <scope>NUCLEOTIDE SEQUENCE [LARGE SCALE GENOMIC DNA]</scope>
    <source>
        <strain evidence="2">DSM 133</strain>
    </source>
</reference>
<feature type="transmembrane region" description="Helical" evidence="1">
    <location>
        <begin position="65"/>
        <end position="92"/>
    </location>
</feature>
<evidence type="ECO:0000256" key="1">
    <source>
        <dbReference type="SAM" id="Phobius"/>
    </source>
</evidence>
<proteinExistence type="predicted"/>
<keyword evidence="1" id="KW-1133">Transmembrane helix</keyword>
<evidence type="ECO:0000313" key="2">
    <source>
        <dbReference type="EMBL" id="BAR99846.1"/>
    </source>
</evidence>
<organism evidence="3 4">
    <name type="scientific">Blastochloris viridis</name>
    <name type="common">Rhodopseudomonas viridis</name>
    <dbReference type="NCBI Taxonomy" id="1079"/>
    <lineage>
        <taxon>Bacteria</taxon>
        <taxon>Pseudomonadati</taxon>
        <taxon>Pseudomonadota</taxon>
        <taxon>Alphaproteobacteria</taxon>
        <taxon>Hyphomicrobiales</taxon>
        <taxon>Blastochloridaceae</taxon>
        <taxon>Blastochloris</taxon>
    </lineage>
</organism>
<reference evidence="3" key="2">
    <citation type="submission" date="2015-11" db="EMBL/GenBank/DDBJ databases">
        <authorList>
            <person name="Zhang Y."/>
            <person name="Guo Z."/>
        </authorList>
    </citation>
    <scope>NUCLEOTIDE SEQUENCE</scope>
    <source>
        <strain evidence="3">1</strain>
    </source>
</reference>
<dbReference type="Proteomes" id="UP000065734">
    <property type="component" value="Chromosome I"/>
</dbReference>
<evidence type="ECO:0000313" key="3">
    <source>
        <dbReference type="EMBL" id="CUU42885.1"/>
    </source>
</evidence>
<reference evidence="4" key="3">
    <citation type="journal article" date="2016" name="Genome Announc.">
        <title>Revised genome sequence of the purple photosynthetic bacterium Blastochloris viridis.</title>
        <authorList>
            <person name="Liu L.N."/>
            <person name="Faulkner M."/>
            <person name="Liu X."/>
            <person name="Huang F."/>
            <person name="Darby A.C."/>
            <person name="Hall N."/>
        </authorList>
    </citation>
    <scope>NUCLEOTIDE SEQUENCE [LARGE SCALE GENOMIC DNA]</scope>
    <source>
        <strain evidence="4">ATCC 19567 / DSM 133 / F</strain>
    </source>
</reference>
<keyword evidence="1" id="KW-0812">Transmembrane</keyword>
<dbReference type="OrthoDB" id="8447688at2"/>
<feature type="transmembrane region" description="Helical" evidence="1">
    <location>
        <begin position="104"/>
        <end position="125"/>
    </location>
</feature>
<dbReference type="EMBL" id="LN907867">
    <property type="protein sequence ID" value="CUU42885.1"/>
    <property type="molecule type" value="Genomic_DNA"/>
</dbReference>
<dbReference type="RefSeq" id="WP_055037859.1">
    <property type="nucleotide sequence ID" value="NZ_AP014854.2"/>
</dbReference>